<keyword evidence="2" id="KW-0812">Transmembrane</keyword>
<keyword evidence="2" id="KW-1133">Transmembrane helix</keyword>
<feature type="region of interest" description="Disordered" evidence="1">
    <location>
        <begin position="93"/>
        <end position="123"/>
    </location>
</feature>
<dbReference type="Proteomes" id="UP001317870">
    <property type="component" value="Chromosome"/>
</dbReference>
<evidence type="ECO:0000313" key="3">
    <source>
        <dbReference type="EMBL" id="BDU00166.1"/>
    </source>
</evidence>
<keyword evidence="2" id="KW-0472">Membrane</keyword>
<sequence length="205" mass="21735">MLPVPTLVAPATAERGTVITVHGEGWPCDSVRAFPDWSETVDARVRGGSFDTRVDVPDGVELGVHSVLGACLGSPQRIVVKASVEVIPARLVPTTGEPTTTEPTGARPTLSSQADDRDQDTGAGGMLGLGGFLVALGAAALVLRSRRNRPSEAPRNEDPRLPRVHVRVVADGPPSIHVRQVARTPDVRVRLRACEPWLSVKEVLG</sequence>
<evidence type="ECO:0008006" key="5">
    <source>
        <dbReference type="Google" id="ProtNLM"/>
    </source>
</evidence>
<accession>A0ABN6U4K6</accession>
<organism evidence="3 4">
    <name type="scientific">Nocardia sputorum</name>
    <dbReference type="NCBI Taxonomy" id="2984338"/>
    <lineage>
        <taxon>Bacteria</taxon>
        <taxon>Bacillati</taxon>
        <taxon>Actinomycetota</taxon>
        <taxon>Actinomycetes</taxon>
        <taxon>Mycobacteriales</taxon>
        <taxon>Nocardiaceae</taxon>
        <taxon>Nocardia</taxon>
    </lineage>
</organism>
<evidence type="ECO:0000256" key="1">
    <source>
        <dbReference type="SAM" id="MobiDB-lite"/>
    </source>
</evidence>
<proteinExistence type="predicted"/>
<reference evidence="3 4" key="1">
    <citation type="submission" date="2022-11" db="EMBL/GenBank/DDBJ databases">
        <title>Genome Sequencing of Nocardia sp. ON39_IFM12276 and assembly.</title>
        <authorList>
            <person name="Shimojima M."/>
            <person name="Toyokawa M."/>
            <person name="Uesaka K."/>
        </authorList>
    </citation>
    <scope>NUCLEOTIDE SEQUENCE [LARGE SCALE GENOMIC DNA]</scope>
    <source>
        <strain evidence="3 4">IFM 12276</strain>
    </source>
</reference>
<feature type="compositionally biased region" description="Low complexity" evidence="1">
    <location>
        <begin position="93"/>
        <end position="105"/>
    </location>
</feature>
<protein>
    <recommendedName>
        <fullName evidence="5">IPT/TIG domain-containing protein</fullName>
    </recommendedName>
</protein>
<evidence type="ECO:0000256" key="2">
    <source>
        <dbReference type="SAM" id="Phobius"/>
    </source>
</evidence>
<keyword evidence="4" id="KW-1185">Reference proteome</keyword>
<evidence type="ECO:0000313" key="4">
    <source>
        <dbReference type="Proteomes" id="UP001317870"/>
    </source>
</evidence>
<dbReference type="EMBL" id="AP026978">
    <property type="protein sequence ID" value="BDU00166.1"/>
    <property type="molecule type" value="Genomic_DNA"/>
</dbReference>
<gene>
    <name evidence="3" type="ORF">IFM12276_31940</name>
</gene>
<name>A0ABN6U4K6_9NOCA</name>
<feature type="transmembrane region" description="Helical" evidence="2">
    <location>
        <begin position="122"/>
        <end position="143"/>
    </location>
</feature>